<name>F4N2I5_YEREN</name>
<dbReference type="AlphaFoldDB" id="F4N2I5"/>
<gene>
    <name evidence="1" type="ORF">YEW_AK02300</name>
</gene>
<proteinExistence type="predicted"/>
<protein>
    <submittedName>
        <fullName evidence="1">Uncharacterized protein</fullName>
    </submittedName>
</protein>
<organism evidence="1">
    <name type="scientific">Yersinia enterocolitica W22703</name>
    <dbReference type="NCBI Taxonomy" id="913028"/>
    <lineage>
        <taxon>Bacteria</taxon>
        <taxon>Pseudomonadati</taxon>
        <taxon>Pseudomonadota</taxon>
        <taxon>Gammaproteobacteria</taxon>
        <taxon>Enterobacterales</taxon>
        <taxon>Yersiniaceae</taxon>
        <taxon>Yersinia</taxon>
    </lineage>
</organism>
<reference evidence="1" key="1">
    <citation type="journal article" date="2011" name="BMC Genomics">
        <title>Shotgun sequencing of Yersinia enterocolitica strain W22703 (biotype 2, serotype O:9): genomic evidence for oscillation between invertebrates and mammals.</title>
        <authorList>
            <person name="Fuchs T.M."/>
            <person name="Brandt K."/>
            <person name="Starke M."/>
            <person name="Rattei T."/>
        </authorList>
    </citation>
    <scope>NUCLEOTIDE SEQUENCE</scope>
</reference>
<sequence>MASDISICSNALLMLGAHPINSFTENTDHARLCSNIYPSVRDDLLRKHPWNCAVSRVSLAPSTSLPVFGYANQFPIPSDCLRILSVGAEGYEIPYQVEGKNILANTTVVALRYIKRTDEASWDPALAHVAEMAMAAKLAYAVTSSASLRDSMAQEAAYALRQAKAIDGQEEPPEELGGYPTFESRF</sequence>
<dbReference type="EMBL" id="FR718687">
    <property type="protein sequence ID" value="CBX72293.1"/>
    <property type="molecule type" value="Genomic_DNA"/>
</dbReference>
<accession>F4N2I5</accession>
<evidence type="ECO:0000313" key="1">
    <source>
        <dbReference type="EMBL" id="CBX72293.1"/>
    </source>
</evidence>